<dbReference type="Proteomes" id="UP000054560">
    <property type="component" value="Unassembled WGS sequence"/>
</dbReference>
<dbReference type="GO" id="GO:0016491">
    <property type="term" value="F:oxidoreductase activity"/>
    <property type="evidence" value="ECO:0007669"/>
    <property type="project" value="UniProtKB-KW"/>
</dbReference>
<dbReference type="GO" id="GO:0046872">
    <property type="term" value="F:metal ion binding"/>
    <property type="evidence" value="ECO:0007669"/>
    <property type="project" value="UniProtKB-KW"/>
</dbReference>
<evidence type="ECO:0000256" key="4">
    <source>
        <dbReference type="ARBA" id="ARBA00023004"/>
    </source>
</evidence>
<dbReference type="STRING" id="667725.A0A0L0FEP0"/>
<evidence type="ECO:0000256" key="3">
    <source>
        <dbReference type="ARBA" id="ARBA00023002"/>
    </source>
</evidence>
<name>A0A0L0FEP0_9EUKA</name>
<dbReference type="RefSeq" id="XP_014149136.1">
    <property type="nucleotide sequence ID" value="XM_014293661.1"/>
</dbReference>
<gene>
    <name evidence="7" type="ORF">SARC_12239</name>
</gene>
<evidence type="ECO:0000313" key="8">
    <source>
        <dbReference type="Proteomes" id="UP000054560"/>
    </source>
</evidence>
<dbReference type="eggNOG" id="KOG2130">
    <property type="taxonomic scope" value="Eukaryota"/>
</dbReference>
<feature type="domain" description="JmjC" evidence="6">
    <location>
        <begin position="200"/>
        <end position="363"/>
    </location>
</feature>
<dbReference type="GO" id="GO:0005634">
    <property type="term" value="C:nucleus"/>
    <property type="evidence" value="ECO:0007669"/>
    <property type="project" value="UniProtKB-SubCell"/>
</dbReference>
<dbReference type="GeneID" id="25912743"/>
<sequence>MYVYSSHDALWRPLVFEKFGGDFRFRNSWKQSYLDLSREAALRKCPTTKSVTTVTTTTSVKGATTSVESNVETLHPITNFTTITPIAVKGVYSDELFQPWFCAAMGVDESWLTVENIPRVNNLPLEDFVEKFEAPNLPVIITDVVGAWPGYKKWSEEHLCKEYGNVKFRAGPIDITMSNYYRIKDTDENPIYLFDKFFGTNAPGLVDDYIVPPYFSGSQDLFSLFGDESRPDYKWIIIGPAGSGSTFHIDPNGTSAWNAVVKGRKKWIMYPPSVPPPGIFPSEDGSEVAAPVSLNEWFSKFYAESKKEGVKPFECIVNEGEMIFVPSGWWHAVVNIEDSIAITQNYVSNANLIKVIDFLKNKPNQISGCKPSLPAEELYARFTQEYDKVYPGKLEHLCEENRIRLVERAKGSFWNQVKNAAPVATENGVGNTSGGFSFGF</sequence>
<comment type="subcellular location">
    <subcellularLocation>
        <location evidence="1">Nucleus</location>
    </subcellularLocation>
</comment>
<proteinExistence type="predicted"/>
<keyword evidence="5" id="KW-0539">Nucleus</keyword>
<keyword evidence="3" id="KW-0560">Oxidoreductase</keyword>
<dbReference type="SMART" id="SM00558">
    <property type="entry name" value="JmjC"/>
    <property type="match status" value="1"/>
</dbReference>
<dbReference type="InterPro" id="IPR050910">
    <property type="entry name" value="JMJD6_ArgDemeth/LysHydrox"/>
</dbReference>
<evidence type="ECO:0000313" key="7">
    <source>
        <dbReference type="EMBL" id="KNC75234.1"/>
    </source>
</evidence>
<dbReference type="Gene3D" id="2.60.120.650">
    <property type="entry name" value="Cupin"/>
    <property type="match status" value="1"/>
</dbReference>
<dbReference type="PROSITE" id="PS51184">
    <property type="entry name" value="JMJC"/>
    <property type="match status" value="1"/>
</dbReference>
<dbReference type="FunFam" id="2.60.120.650:FF:000045">
    <property type="entry name" value="F-box protein At1g78280"/>
    <property type="match status" value="1"/>
</dbReference>
<evidence type="ECO:0000256" key="2">
    <source>
        <dbReference type="ARBA" id="ARBA00022723"/>
    </source>
</evidence>
<keyword evidence="2" id="KW-0479">Metal-binding</keyword>
<accession>A0A0L0FEP0</accession>
<keyword evidence="8" id="KW-1185">Reference proteome</keyword>
<evidence type="ECO:0000256" key="1">
    <source>
        <dbReference type="ARBA" id="ARBA00004123"/>
    </source>
</evidence>
<dbReference type="EMBL" id="KQ243760">
    <property type="protein sequence ID" value="KNC75234.1"/>
    <property type="molecule type" value="Genomic_DNA"/>
</dbReference>
<dbReference type="GO" id="GO:0000987">
    <property type="term" value="F:cis-regulatory region sequence-specific DNA binding"/>
    <property type="evidence" value="ECO:0007669"/>
    <property type="project" value="TreeGrafter"/>
</dbReference>
<dbReference type="InterPro" id="IPR041667">
    <property type="entry name" value="Cupin_8"/>
</dbReference>
<dbReference type="PANTHER" id="PTHR12480:SF21">
    <property type="entry name" value="JMJC DOMAIN-CONTAINING PROTEIN 8"/>
    <property type="match status" value="1"/>
</dbReference>
<evidence type="ECO:0000256" key="5">
    <source>
        <dbReference type="ARBA" id="ARBA00023242"/>
    </source>
</evidence>
<dbReference type="OrthoDB" id="424465at2759"/>
<protein>
    <recommendedName>
        <fullName evidence="6">JmjC domain-containing protein</fullName>
    </recommendedName>
</protein>
<keyword evidence="4" id="KW-0408">Iron</keyword>
<dbReference type="InterPro" id="IPR003347">
    <property type="entry name" value="JmjC_dom"/>
</dbReference>
<reference evidence="7 8" key="1">
    <citation type="submission" date="2011-02" db="EMBL/GenBank/DDBJ databases">
        <title>The Genome Sequence of Sphaeroforma arctica JP610.</title>
        <authorList>
            <consortium name="The Broad Institute Genome Sequencing Platform"/>
            <person name="Russ C."/>
            <person name="Cuomo C."/>
            <person name="Young S.K."/>
            <person name="Zeng Q."/>
            <person name="Gargeya S."/>
            <person name="Alvarado L."/>
            <person name="Berlin A."/>
            <person name="Chapman S.B."/>
            <person name="Chen Z."/>
            <person name="Freedman E."/>
            <person name="Gellesch M."/>
            <person name="Goldberg J."/>
            <person name="Griggs A."/>
            <person name="Gujja S."/>
            <person name="Heilman E."/>
            <person name="Heiman D."/>
            <person name="Howarth C."/>
            <person name="Mehta T."/>
            <person name="Neiman D."/>
            <person name="Pearson M."/>
            <person name="Roberts A."/>
            <person name="Saif S."/>
            <person name="Shea T."/>
            <person name="Shenoy N."/>
            <person name="Sisk P."/>
            <person name="Stolte C."/>
            <person name="Sykes S."/>
            <person name="White J."/>
            <person name="Yandava C."/>
            <person name="Burger G."/>
            <person name="Gray M.W."/>
            <person name="Holland P.W.H."/>
            <person name="King N."/>
            <person name="Lang F.B.F."/>
            <person name="Roger A.J."/>
            <person name="Ruiz-Trillo I."/>
            <person name="Haas B."/>
            <person name="Nusbaum C."/>
            <person name="Birren B."/>
        </authorList>
    </citation>
    <scope>NUCLEOTIDE SEQUENCE [LARGE SCALE GENOMIC DNA]</scope>
    <source>
        <strain evidence="7 8">JP610</strain>
    </source>
</reference>
<dbReference type="AlphaFoldDB" id="A0A0L0FEP0"/>
<dbReference type="SUPFAM" id="SSF51197">
    <property type="entry name" value="Clavaminate synthase-like"/>
    <property type="match status" value="1"/>
</dbReference>
<organism evidence="7 8">
    <name type="scientific">Sphaeroforma arctica JP610</name>
    <dbReference type="NCBI Taxonomy" id="667725"/>
    <lineage>
        <taxon>Eukaryota</taxon>
        <taxon>Ichthyosporea</taxon>
        <taxon>Ichthyophonida</taxon>
        <taxon>Sphaeroforma</taxon>
    </lineage>
</organism>
<evidence type="ECO:0000259" key="6">
    <source>
        <dbReference type="PROSITE" id="PS51184"/>
    </source>
</evidence>
<dbReference type="PANTHER" id="PTHR12480">
    <property type="entry name" value="ARGININE DEMETHYLASE AND LYSYL-HYDROXYLASE JMJD"/>
    <property type="match status" value="1"/>
</dbReference>
<dbReference type="Pfam" id="PF13621">
    <property type="entry name" value="Cupin_8"/>
    <property type="match status" value="1"/>
</dbReference>